<accession>K4FYA8</accession>
<reference evidence="3" key="1">
    <citation type="journal article" date="2012" name="PLoS ONE">
        <title>Sequencing and Analysis of Full-Length cDNAs, 5'-ESTs and 3'-ESTs from a Cartilaginous Fish, the Elephant Shark (Callorhinchus milii).</title>
        <authorList>
            <person name="Tan Y.Y."/>
            <person name="Kodzius R."/>
            <person name="Tay B.H."/>
            <person name="Tay A."/>
            <person name="Brenner S."/>
            <person name="Venkatesh B."/>
        </authorList>
    </citation>
    <scope>NUCLEOTIDE SEQUENCE</scope>
    <source>
        <tissue evidence="3">Kidney</tissue>
    </source>
</reference>
<dbReference type="RefSeq" id="NP_001279512.1">
    <property type="nucleotide sequence ID" value="NM_001292583.1"/>
</dbReference>
<dbReference type="AlphaFoldDB" id="K4FYA8"/>
<comment type="similarity">
    <text evidence="1">Belongs to the canopy family.</text>
</comment>
<dbReference type="EMBL" id="JX052914">
    <property type="protein sequence ID" value="AFK11142.1"/>
    <property type="molecule type" value="mRNA"/>
</dbReference>
<protein>
    <submittedName>
        <fullName evidence="3">Cnpy1</fullName>
    </submittedName>
</protein>
<dbReference type="PANTHER" id="PTHR13341:SF4">
    <property type="entry name" value="CANOPY FGF SIGNALING REGULATOR 1"/>
    <property type="match status" value="1"/>
</dbReference>
<dbReference type="OrthoDB" id="192915at2759"/>
<evidence type="ECO:0000259" key="2">
    <source>
        <dbReference type="Pfam" id="PF11938"/>
    </source>
</evidence>
<dbReference type="GeneID" id="103188358"/>
<dbReference type="GO" id="GO:0005783">
    <property type="term" value="C:endoplasmic reticulum"/>
    <property type="evidence" value="ECO:0007669"/>
    <property type="project" value="TreeGrafter"/>
</dbReference>
<sequence length="209" mass="24019">MLMSEVGCAVISSECPGILRTCLAQESDWRPCMSPWSQFRSMEILLCSKETLLNRFCRGLVDEIEWAIKKVDPKKTIQVGSYRIGPDGSQKTNEILYARSETHLSEILEDVCSNLDDYSLYEDPETQKETYMRFAPRESEKMSSVDFNNFKFDPENSKSLKFACETIVEEYEDEIISLFTHETDQVADMLCIEKSEFCEPSQASPHTDL</sequence>
<dbReference type="Pfam" id="PF11938">
    <property type="entry name" value="DUF3456"/>
    <property type="match status" value="1"/>
</dbReference>
<proteinExistence type="evidence at transcript level"/>
<dbReference type="InterPro" id="IPR021852">
    <property type="entry name" value="DUF3456"/>
</dbReference>
<dbReference type="PANTHER" id="PTHR13341">
    <property type="entry name" value="MIR-INTERACTING SAPOSIN-LIKE PROTEIN"/>
    <property type="match status" value="1"/>
</dbReference>
<evidence type="ECO:0000313" key="3">
    <source>
        <dbReference type="EMBL" id="AFK11142.1"/>
    </source>
</evidence>
<name>K4FYA8_CALMI</name>
<organism evidence="3">
    <name type="scientific">Callorhinchus milii</name>
    <name type="common">Ghost shark</name>
    <dbReference type="NCBI Taxonomy" id="7868"/>
    <lineage>
        <taxon>Eukaryota</taxon>
        <taxon>Metazoa</taxon>
        <taxon>Chordata</taxon>
        <taxon>Craniata</taxon>
        <taxon>Vertebrata</taxon>
        <taxon>Chondrichthyes</taxon>
        <taxon>Holocephali</taxon>
        <taxon>Chimaeriformes</taxon>
        <taxon>Callorhinchidae</taxon>
        <taxon>Callorhinchus</taxon>
    </lineage>
</organism>
<feature type="domain" description="DUF3456" evidence="2">
    <location>
        <begin position="57"/>
        <end position="198"/>
    </location>
</feature>
<evidence type="ECO:0000256" key="1">
    <source>
        <dbReference type="ARBA" id="ARBA00007285"/>
    </source>
</evidence>
<dbReference type="InterPro" id="IPR042415">
    <property type="entry name" value="CNPY"/>
</dbReference>
<dbReference type="CTD" id="285888"/>
<dbReference type="KEGG" id="cmk:103188358"/>